<dbReference type="Proteomes" id="UP000479710">
    <property type="component" value="Unassembled WGS sequence"/>
</dbReference>
<dbReference type="EMBL" id="SPHZ02000001">
    <property type="protein sequence ID" value="KAF0935057.1"/>
    <property type="molecule type" value="Genomic_DNA"/>
</dbReference>
<sequence length="80" mass="8299">MPGPSPFLPAHGPLTPHRPSRHLAAAHQPAIASLPPPPLGPVFFRPISRPLSTCAGPNEPLPTAQLARPVVSRLPLTGGI</sequence>
<accession>A0A6G1FDR2</accession>
<evidence type="ECO:0000313" key="3">
    <source>
        <dbReference type="Proteomes" id="UP000479710"/>
    </source>
</evidence>
<keyword evidence="3" id="KW-1185">Reference proteome</keyword>
<evidence type="ECO:0000313" key="2">
    <source>
        <dbReference type="EMBL" id="KAF0935057.1"/>
    </source>
</evidence>
<dbReference type="AlphaFoldDB" id="A0A6G1FDR2"/>
<reference evidence="2 3" key="1">
    <citation type="submission" date="2019-11" db="EMBL/GenBank/DDBJ databases">
        <title>Whole genome sequence of Oryza granulata.</title>
        <authorList>
            <person name="Li W."/>
        </authorList>
    </citation>
    <scope>NUCLEOTIDE SEQUENCE [LARGE SCALE GENOMIC DNA]</scope>
    <source>
        <strain evidence="3">cv. Menghai</strain>
        <tissue evidence="2">Leaf</tissue>
    </source>
</reference>
<organism evidence="2 3">
    <name type="scientific">Oryza meyeriana var. granulata</name>
    <dbReference type="NCBI Taxonomy" id="110450"/>
    <lineage>
        <taxon>Eukaryota</taxon>
        <taxon>Viridiplantae</taxon>
        <taxon>Streptophyta</taxon>
        <taxon>Embryophyta</taxon>
        <taxon>Tracheophyta</taxon>
        <taxon>Spermatophyta</taxon>
        <taxon>Magnoliopsida</taxon>
        <taxon>Liliopsida</taxon>
        <taxon>Poales</taxon>
        <taxon>Poaceae</taxon>
        <taxon>BOP clade</taxon>
        <taxon>Oryzoideae</taxon>
        <taxon>Oryzeae</taxon>
        <taxon>Oryzinae</taxon>
        <taxon>Oryza</taxon>
        <taxon>Oryza meyeriana</taxon>
    </lineage>
</organism>
<evidence type="ECO:0000256" key="1">
    <source>
        <dbReference type="SAM" id="MobiDB-lite"/>
    </source>
</evidence>
<protein>
    <submittedName>
        <fullName evidence="2">Uncharacterized protein</fullName>
    </submittedName>
</protein>
<gene>
    <name evidence="2" type="ORF">E2562_029644</name>
</gene>
<comment type="caution">
    <text evidence="2">The sequence shown here is derived from an EMBL/GenBank/DDBJ whole genome shotgun (WGS) entry which is preliminary data.</text>
</comment>
<proteinExistence type="predicted"/>
<feature type="region of interest" description="Disordered" evidence="1">
    <location>
        <begin position="1"/>
        <end position="35"/>
    </location>
</feature>
<name>A0A6G1FDR2_9ORYZ</name>